<feature type="domain" description="Phage head morphogenesis" evidence="1">
    <location>
        <begin position="166"/>
        <end position="268"/>
    </location>
</feature>
<dbReference type="NCBIfam" id="TIGR01641">
    <property type="entry name" value="phageSPP1_gp7"/>
    <property type="match status" value="1"/>
</dbReference>
<dbReference type="RefSeq" id="WP_254166501.1">
    <property type="nucleotide sequence ID" value="NZ_JANAFB010000017.1"/>
</dbReference>
<dbReference type="Proteomes" id="UP001139502">
    <property type="component" value="Unassembled WGS sequence"/>
</dbReference>
<dbReference type="EMBL" id="JANAFB010000017">
    <property type="protein sequence ID" value="MCP3426019.1"/>
    <property type="molecule type" value="Genomic_DNA"/>
</dbReference>
<comment type="caution">
    <text evidence="2">The sequence shown here is derived from an EMBL/GenBank/DDBJ whole genome shotgun (WGS) entry which is preliminary data.</text>
</comment>
<accession>A0A9X2HEY6</accession>
<protein>
    <submittedName>
        <fullName evidence="2">Phage head morphogenesis protein</fullName>
    </submittedName>
</protein>
<evidence type="ECO:0000313" key="3">
    <source>
        <dbReference type="Proteomes" id="UP001139502"/>
    </source>
</evidence>
<dbReference type="AlphaFoldDB" id="A0A9X2HEY6"/>
<reference evidence="2" key="1">
    <citation type="submission" date="2022-06" db="EMBL/GenBank/DDBJ databases">
        <title>Rothia sp. isolated from sandalwood seedling.</title>
        <authorList>
            <person name="Tuikhar N."/>
            <person name="Kirdat K."/>
            <person name="Thorat V."/>
            <person name="Swetha P."/>
            <person name="Padma S."/>
            <person name="Sundararaj R."/>
            <person name="Yadav A."/>
        </authorList>
    </citation>
    <scope>NUCLEOTIDE SEQUENCE</scope>
    <source>
        <strain evidence="2">AR01</strain>
    </source>
</reference>
<dbReference type="InterPro" id="IPR006528">
    <property type="entry name" value="Phage_head_morphogenesis_dom"/>
</dbReference>
<name>A0A9X2HEY6_9MICC</name>
<dbReference type="Pfam" id="PF04233">
    <property type="entry name" value="Phage_Mu_F"/>
    <property type="match status" value="1"/>
</dbReference>
<gene>
    <name evidence="2" type="ORF">NBM05_08390</name>
</gene>
<sequence>MTAPVHVAALGQQLKTELAALLDPSDAALVAAWWHAWREIAPELTDTLEELMDRARTGRVPPSRLTRSRRLAAALAQARERLGEILAEYGDDVVLLLPEALAATLQGTRAMVAAQLPGPDRAEGGDDPGAGLTEVYDQLDAIVTRARENITARHLALPAAVELAMRAELIRGIAVGENPRAVAQRIIQRTGTAFNGGLPRARTIARTEMLDAHREAQRRWMQANRHVVDGWVWEASLDSLCCRACLAMHGTRFTVDDPPPEDHHNGRCIALPVTRTWAELGHPGVQDTGPAMRTGEEWLNDQNPETRRRILGPRIAGAYDAGRIRWADLARWRENPGWRRSIEPTPLRDLLTMEGDP</sequence>
<evidence type="ECO:0000259" key="1">
    <source>
        <dbReference type="Pfam" id="PF04233"/>
    </source>
</evidence>
<proteinExistence type="predicted"/>
<keyword evidence="3" id="KW-1185">Reference proteome</keyword>
<evidence type="ECO:0000313" key="2">
    <source>
        <dbReference type="EMBL" id="MCP3426019.1"/>
    </source>
</evidence>
<organism evidence="2 3">
    <name type="scientific">Rothia santali</name>
    <dbReference type="NCBI Taxonomy" id="2949643"/>
    <lineage>
        <taxon>Bacteria</taxon>
        <taxon>Bacillati</taxon>
        <taxon>Actinomycetota</taxon>
        <taxon>Actinomycetes</taxon>
        <taxon>Micrococcales</taxon>
        <taxon>Micrococcaceae</taxon>
        <taxon>Rothia</taxon>
    </lineage>
</organism>